<proteinExistence type="predicted"/>
<evidence type="ECO:0000313" key="1">
    <source>
        <dbReference type="Proteomes" id="UP000887574"/>
    </source>
</evidence>
<dbReference type="Proteomes" id="UP000887574">
    <property type="component" value="Unplaced"/>
</dbReference>
<protein>
    <submittedName>
        <fullName evidence="2">Uncharacterized protein</fullName>
    </submittedName>
</protein>
<keyword evidence="1" id="KW-1185">Reference proteome</keyword>
<dbReference type="AlphaFoldDB" id="A0A915ESB4"/>
<name>A0A915ESB4_9BILA</name>
<dbReference type="WBParaSite" id="jg9918">
    <property type="protein sequence ID" value="jg9918"/>
    <property type="gene ID" value="jg9918"/>
</dbReference>
<sequence length="191" mass="22746">MIQLYREHILPLFPTSKSYHIRGFWLPSSEVMDAEPCLLSLPTILSCNNLMFNVLCQLNSKSLQMYGAEEIVNWLHYTTEKDNKKLRKLTFEAHSHRPQQIYRAIEIAKEIFIAAKHRKFSYKFSFAFMHDSSNCWDARSWKSQAEGDQWNQMFNGFDLYNPVTKERLILDVDMQHLYLNNSRKLERFEVL</sequence>
<evidence type="ECO:0000313" key="2">
    <source>
        <dbReference type="WBParaSite" id="jg9918"/>
    </source>
</evidence>
<organism evidence="1 2">
    <name type="scientific">Ditylenchus dipsaci</name>
    <dbReference type="NCBI Taxonomy" id="166011"/>
    <lineage>
        <taxon>Eukaryota</taxon>
        <taxon>Metazoa</taxon>
        <taxon>Ecdysozoa</taxon>
        <taxon>Nematoda</taxon>
        <taxon>Chromadorea</taxon>
        <taxon>Rhabditida</taxon>
        <taxon>Tylenchina</taxon>
        <taxon>Tylenchomorpha</taxon>
        <taxon>Sphaerularioidea</taxon>
        <taxon>Anguinidae</taxon>
        <taxon>Anguininae</taxon>
        <taxon>Ditylenchus</taxon>
    </lineage>
</organism>
<accession>A0A915ESB4</accession>
<reference evidence="2" key="1">
    <citation type="submission" date="2022-11" db="UniProtKB">
        <authorList>
            <consortium name="WormBaseParasite"/>
        </authorList>
    </citation>
    <scope>IDENTIFICATION</scope>
</reference>